<comment type="caution">
    <text evidence="2">The sequence shown here is derived from an EMBL/GenBank/DDBJ whole genome shotgun (WGS) entry which is preliminary data.</text>
</comment>
<evidence type="ECO:0000256" key="1">
    <source>
        <dbReference type="SAM" id="Phobius"/>
    </source>
</evidence>
<name>A0A660L094_9ACTN</name>
<keyword evidence="3" id="KW-1185">Reference proteome</keyword>
<evidence type="ECO:0000313" key="2">
    <source>
        <dbReference type="EMBL" id="RKQ87357.1"/>
    </source>
</evidence>
<evidence type="ECO:0000313" key="3">
    <source>
        <dbReference type="Proteomes" id="UP000278962"/>
    </source>
</evidence>
<reference evidence="2 3" key="1">
    <citation type="submission" date="2018-10" db="EMBL/GenBank/DDBJ databases">
        <title>Genomic Encyclopedia of Archaeal and Bacterial Type Strains, Phase II (KMG-II): from individual species to whole genera.</title>
        <authorList>
            <person name="Goeker M."/>
        </authorList>
    </citation>
    <scope>NUCLEOTIDE SEQUENCE [LARGE SCALE GENOMIC DNA]</scope>
    <source>
        <strain evidence="2 3">DSM 14954</strain>
    </source>
</reference>
<feature type="transmembrane region" description="Helical" evidence="1">
    <location>
        <begin position="6"/>
        <end position="27"/>
    </location>
</feature>
<proteinExistence type="predicted"/>
<dbReference type="AlphaFoldDB" id="A0A660L094"/>
<dbReference type="Proteomes" id="UP000278962">
    <property type="component" value="Unassembled WGS sequence"/>
</dbReference>
<keyword evidence="1" id="KW-0812">Transmembrane</keyword>
<keyword evidence="1" id="KW-0472">Membrane</keyword>
<dbReference type="EMBL" id="RBIL01000002">
    <property type="protein sequence ID" value="RKQ87357.1"/>
    <property type="molecule type" value="Genomic_DNA"/>
</dbReference>
<gene>
    <name evidence="2" type="ORF">C8N24_5378</name>
</gene>
<keyword evidence="1" id="KW-1133">Transmembrane helix</keyword>
<dbReference type="RefSeq" id="WP_121255837.1">
    <property type="nucleotide sequence ID" value="NZ_RBIL01000002.1"/>
</dbReference>
<sequence>MNLKLVTILGGTLALTGAIAVLVFWILGRGEAAGERSAEQFASALVHGDAGRAPDGGAPYVQGVRDYYEGVRGARVLDVRRQRKTTRMGRNKRTRSNLVAEVHVDTGRGPAVLELVFRDRSLVGKGASIKAVHELLPRDVRDDSLSDAQFVALAKAFQHRDRPANNLDLSGRMVRIPDSIRTLPQRVRRLTVPQPAPSPQLRKAYRQMRCVKRAKGDVEKLARCVS</sequence>
<protein>
    <submittedName>
        <fullName evidence="2">Uncharacterized protein</fullName>
    </submittedName>
</protein>
<accession>A0A660L094</accession>
<organism evidence="2 3">
    <name type="scientific">Solirubrobacter pauli</name>
    <dbReference type="NCBI Taxonomy" id="166793"/>
    <lineage>
        <taxon>Bacteria</taxon>
        <taxon>Bacillati</taxon>
        <taxon>Actinomycetota</taxon>
        <taxon>Thermoleophilia</taxon>
        <taxon>Solirubrobacterales</taxon>
        <taxon>Solirubrobacteraceae</taxon>
        <taxon>Solirubrobacter</taxon>
    </lineage>
</organism>